<dbReference type="RefSeq" id="WP_103437932.1">
    <property type="nucleotide sequence ID" value="NZ_MIND01000018.1"/>
</dbReference>
<keyword evidence="3" id="KW-0167">Capsid protein</keyword>
<dbReference type="InterPro" id="IPR007893">
    <property type="entry name" value="Spore_coat_U/FanG"/>
</dbReference>
<dbReference type="EMBL" id="MIND01000018">
    <property type="protein sequence ID" value="POF89940.1"/>
    <property type="molecule type" value="Genomic_DNA"/>
</dbReference>
<accession>A0A2S3WG64</accession>
<dbReference type="PANTHER" id="PTHR37089">
    <property type="entry name" value="PROTEIN U-RELATED"/>
    <property type="match status" value="1"/>
</dbReference>
<evidence type="ECO:0000313" key="4">
    <source>
        <dbReference type="Proteomes" id="UP000237194"/>
    </source>
</evidence>
<feature type="chain" id="PRO_5015435872" evidence="1">
    <location>
        <begin position="23"/>
        <end position="176"/>
    </location>
</feature>
<evidence type="ECO:0000259" key="2">
    <source>
        <dbReference type="Pfam" id="PF05229"/>
    </source>
</evidence>
<evidence type="ECO:0000313" key="3">
    <source>
        <dbReference type="EMBL" id="POF89940.1"/>
    </source>
</evidence>
<protein>
    <submittedName>
        <fullName evidence="3">Spore coat protein</fullName>
    </submittedName>
</protein>
<comment type="caution">
    <text evidence="3">The sequence shown here is derived from an EMBL/GenBank/DDBJ whole genome shotgun (WGS) entry which is preliminary data.</text>
</comment>
<feature type="domain" description="Spore coat protein U/FanG" evidence="2">
    <location>
        <begin position="25"/>
        <end position="173"/>
    </location>
</feature>
<sequence length="176" mass="18521">MSRTGILLLSLGPLLLPGAVHGSTTGVIEARLVIRAACQISSDQPPATLGTPGVMDFGSRGPSWQEPLQGKVDEIAGDGGLQISCTPSVRAFSVRINAGQNGGDGVRRLSNGREMIPYQLAVDPTGNSRYPVGQARTFTVNSSQQIPIPIYGVVIAQPRALPAGLYRDTLSVTLDW</sequence>
<keyword evidence="1" id="KW-0732">Signal</keyword>
<keyword evidence="3" id="KW-0946">Virion</keyword>
<proteinExistence type="predicted"/>
<evidence type="ECO:0000256" key="1">
    <source>
        <dbReference type="SAM" id="SignalP"/>
    </source>
</evidence>
<gene>
    <name evidence="3" type="ORF">BGP80_19050</name>
</gene>
<reference evidence="3 4" key="1">
    <citation type="submission" date="2016-08" db="EMBL/GenBank/DDBJ databases">
        <authorList>
            <person name="Seilhamer J.J."/>
        </authorList>
    </citation>
    <scope>NUCLEOTIDE SEQUENCE [LARGE SCALE GENOMIC DNA]</scope>
    <source>
        <strain evidence="3 4">KT-27</strain>
    </source>
</reference>
<dbReference type="SMART" id="SM00972">
    <property type="entry name" value="SCPU"/>
    <property type="match status" value="1"/>
</dbReference>
<reference evidence="3 4" key="2">
    <citation type="submission" date="2018-03" db="EMBL/GenBank/DDBJ databases">
        <title>Draft genome of Pseudomonas putida strain KT-27.</title>
        <authorList>
            <person name="Yoshizawa S."/>
            <person name="Khan N.H."/>
            <person name="Nishimura M."/>
            <person name="Chiura H.X."/>
            <person name="Ogura Y."/>
            <person name="Hayashi T."/>
            <person name="Kogure K."/>
        </authorList>
    </citation>
    <scope>NUCLEOTIDE SEQUENCE [LARGE SCALE GENOMIC DNA]</scope>
    <source>
        <strain evidence="3 4">KT-27</strain>
    </source>
</reference>
<dbReference type="Proteomes" id="UP000237194">
    <property type="component" value="Unassembled WGS sequence"/>
</dbReference>
<dbReference type="InterPro" id="IPR053167">
    <property type="entry name" value="Spore_coat_component"/>
</dbReference>
<name>A0A2S3WG64_PSEPU</name>
<dbReference type="AlphaFoldDB" id="A0A2S3WG64"/>
<dbReference type="Pfam" id="PF05229">
    <property type="entry name" value="SCPU"/>
    <property type="match status" value="1"/>
</dbReference>
<feature type="signal peptide" evidence="1">
    <location>
        <begin position="1"/>
        <end position="22"/>
    </location>
</feature>
<organism evidence="3 4">
    <name type="scientific">Pseudomonas putida</name>
    <name type="common">Arthrobacter siderocapsulatus</name>
    <dbReference type="NCBI Taxonomy" id="303"/>
    <lineage>
        <taxon>Bacteria</taxon>
        <taxon>Pseudomonadati</taxon>
        <taxon>Pseudomonadota</taxon>
        <taxon>Gammaproteobacteria</taxon>
        <taxon>Pseudomonadales</taxon>
        <taxon>Pseudomonadaceae</taxon>
        <taxon>Pseudomonas</taxon>
    </lineage>
</organism>